<gene>
    <name evidence="2" type="ORF">PARC_b0424</name>
</gene>
<sequence length="183" mass="20047">MVLSNIDAKNSVLLIIDLQALLAPAIKDFPNILKSTLQLAQAGIIHGVPVLITEQYVKGLGETNQQIKNTLPNATYFHKTYFSACAEPGFVDKLKSYGKKQVIVVGTEAHVCVLQTCLDLIENGFEVIIVHDGVGSRNPQHKNLAIEQLRQAGSVISCAEIVIFQWTKKAATPTFKKILPIIK</sequence>
<evidence type="ECO:0000259" key="1">
    <source>
        <dbReference type="Pfam" id="PF00857"/>
    </source>
</evidence>
<dbReference type="Pfam" id="PF00857">
    <property type="entry name" value="Isochorismatase"/>
    <property type="match status" value="1"/>
</dbReference>
<accession>A0A290SAA6</accession>
<dbReference type="KEGG" id="part:PARC_b0424"/>
<dbReference type="EMBL" id="CP011026">
    <property type="protein sequence ID" value="ATC88625.1"/>
    <property type="molecule type" value="Genomic_DNA"/>
</dbReference>
<dbReference type="Gene3D" id="3.40.50.850">
    <property type="entry name" value="Isochorismatase-like"/>
    <property type="match status" value="1"/>
</dbReference>
<dbReference type="Proteomes" id="UP000016505">
    <property type="component" value="Chromosome II"/>
</dbReference>
<proteinExistence type="predicted"/>
<dbReference type="InterPro" id="IPR036380">
    <property type="entry name" value="Isochorismatase-like_sf"/>
</dbReference>
<dbReference type="OrthoDB" id="9796958at2"/>
<feature type="domain" description="Isochorismatase-like" evidence="1">
    <location>
        <begin position="11"/>
        <end position="160"/>
    </location>
</feature>
<protein>
    <recommendedName>
        <fullName evidence="1">Isochorismatase-like domain-containing protein</fullName>
    </recommendedName>
</protein>
<name>A0A290SAA6_9GAMM</name>
<dbReference type="InterPro" id="IPR000868">
    <property type="entry name" value="Isochorismatase-like_dom"/>
</dbReference>
<dbReference type="PANTHER" id="PTHR14119">
    <property type="entry name" value="HYDROLASE"/>
    <property type="match status" value="1"/>
</dbReference>
<reference evidence="2 3" key="1">
    <citation type="journal article" date="2012" name="J. Bacteriol.">
        <title>Genome sequences of type strains of seven species of the marine bacterium Pseudoalteromonas.</title>
        <authorList>
            <person name="Xie B.B."/>
            <person name="Shu Y.L."/>
            <person name="Qin Q.L."/>
            <person name="Rong J.C."/>
            <person name="Zhang X.Y."/>
            <person name="Chen X.L."/>
            <person name="Shi M."/>
            <person name="He H.L."/>
            <person name="Zhou B.C."/>
            <person name="Zhang Y.Z."/>
        </authorList>
    </citation>
    <scope>NUCLEOTIDE SEQUENCE [LARGE SCALE GENOMIC DNA]</scope>
    <source>
        <strain evidence="2 3">A 37-1-2</strain>
    </source>
</reference>
<dbReference type="CDD" id="cd01012">
    <property type="entry name" value="YcaC_related"/>
    <property type="match status" value="1"/>
</dbReference>
<dbReference type="SUPFAM" id="SSF52499">
    <property type="entry name" value="Isochorismatase-like hydrolases"/>
    <property type="match status" value="1"/>
</dbReference>
<dbReference type="AlphaFoldDB" id="A0A290SAA6"/>
<dbReference type="PANTHER" id="PTHR14119:SF3">
    <property type="entry name" value="ISOCHORISMATASE DOMAIN-CONTAINING PROTEIN 2"/>
    <property type="match status" value="1"/>
</dbReference>
<dbReference type="RefSeq" id="WP_010555298.1">
    <property type="nucleotide sequence ID" value="NZ_CP011026.1"/>
</dbReference>
<evidence type="ECO:0000313" key="3">
    <source>
        <dbReference type="Proteomes" id="UP000016505"/>
    </source>
</evidence>
<evidence type="ECO:0000313" key="2">
    <source>
        <dbReference type="EMBL" id="ATC88625.1"/>
    </source>
</evidence>
<dbReference type="InterPro" id="IPR050993">
    <property type="entry name" value="Isochorismatase_domain"/>
</dbReference>
<organism evidence="2 3">
    <name type="scientific">Pseudoalteromonas arctica A 37-1-2</name>
    <dbReference type="NCBI Taxonomy" id="1117313"/>
    <lineage>
        <taxon>Bacteria</taxon>
        <taxon>Pseudomonadati</taxon>
        <taxon>Pseudomonadota</taxon>
        <taxon>Gammaproteobacteria</taxon>
        <taxon>Alteromonadales</taxon>
        <taxon>Pseudoalteromonadaceae</taxon>
        <taxon>Pseudoalteromonas</taxon>
    </lineage>
</organism>